<comment type="caution">
    <text evidence="2">The sequence shown here is derived from an EMBL/GenBank/DDBJ whole genome shotgun (WGS) entry which is preliminary data.</text>
</comment>
<protein>
    <submittedName>
        <fullName evidence="2">Uncharacterized protein</fullName>
    </submittedName>
</protein>
<reference evidence="2" key="1">
    <citation type="journal article" date="2021" name="J. Hered.">
        <title>Genome Assembly of Salicaceae Populus deltoides (Eastern Cottonwood) I-69 Based on Nanopore Sequencing and Hi-C Technologies.</title>
        <authorList>
            <person name="Bai S."/>
            <person name="Wu H."/>
            <person name="Zhang J."/>
            <person name="Pan Z."/>
            <person name="Zhao W."/>
            <person name="Li Z."/>
            <person name="Tong C."/>
        </authorList>
    </citation>
    <scope>NUCLEOTIDE SEQUENCE</scope>
    <source>
        <tissue evidence="2">Leaf</tissue>
    </source>
</reference>
<evidence type="ECO:0000313" key="3">
    <source>
        <dbReference type="Proteomes" id="UP000807159"/>
    </source>
</evidence>
<sequence length="180" mass="19613">MVVDELRATTARGDMNSSNGSIVQVVHPGLDFMTQYKKCVRRDEPTVAKPILKPVIATYKRQGRIPKGKQKVVPTSTTKHDFNNPTIFTPLVFSSKGPDMTREKEDSEQNVNGLGKTGSYVGVTIMTTKENNSTHDPSIAYPFGAECSDHAISKEDTINIINSINGVLEIGEAMVMDGGL</sequence>
<accession>A0A8T2ZNN5</accession>
<dbReference type="Proteomes" id="UP000807159">
    <property type="component" value="Chromosome 1"/>
</dbReference>
<keyword evidence="3" id="KW-1185">Reference proteome</keyword>
<dbReference type="EMBL" id="JACEGQ020000001">
    <property type="protein sequence ID" value="KAH8518996.1"/>
    <property type="molecule type" value="Genomic_DNA"/>
</dbReference>
<name>A0A8T2ZNN5_POPDE</name>
<feature type="region of interest" description="Disordered" evidence="1">
    <location>
        <begin position="96"/>
        <end position="115"/>
    </location>
</feature>
<evidence type="ECO:0000256" key="1">
    <source>
        <dbReference type="SAM" id="MobiDB-lite"/>
    </source>
</evidence>
<organism evidence="2 3">
    <name type="scientific">Populus deltoides</name>
    <name type="common">Eastern poplar</name>
    <name type="synonym">Eastern cottonwood</name>
    <dbReference type="NCBI Taxonomy" id="3696"/>
    <lineage>
        <taxon>Eukaryota</taxon>
        <taxon>Viridiplantae</taxon>
        <taxon>Streptophyta</taxon>
        <taxon>Embryophyta</taxon>
        <taxon>Tracheophyta</taxon>
        <taxon>Spermatophyta</taxon>
        <taxon>Magnoliopsida</taxon>
        <taxon>eudicotyledons</taxon>
        <taxon>Gunneridae</taxon>
        <taxon>Pentapetalae</taxon>
        <taxon>rosids</taxon>
        <taxon>fabids</taxon>
        <taxon>Malpighiales</taxon>
        <taxon>Salicaceae</taxon>
        <taxon>Saliceae</taxon>
        <taxon>Populus</taxon>
    </lineage>
</organism>
<gene>
    <name evidence="2" type="ORF">H0E87_000727</name>
</gene>
<evidence type="ECO:0000313" key="2">
    <source>
        <dbReference type="EMBL" id="KAH8518996.1"/>
    </source>
</evidence>
<proteinExistence type="predicted"/>
<dbReference type="AlphaFoldDB" id="A0A8T2ZNN5"/>